<feature type="non-terminal residue" evidence="1">
    <location>
        <position position="65"/>
    </location>
</feature>
<evidence type="ECO:0000313" key="2">
    <source>
        <dbReference type="Proteomes" id="UP001189624"/>
    </source>
</evidence>
<accession>A0AA86VR21</accession>
<dbReference type="Proteomes" id="UP001189624">
    <property type="component" value="Chromosome 9"/>
</dbReference>
<dbReference type="Gramene" id="rna-AYBTSS11_LOCUS27238">
    <property type="protein sequence ID" value="CAJ1975141.1"/>
    <property type="gene ID" value="gene-AYBTSS11_LOCUS27238"/>
</dbReference>
<feature type="non-terminal residue" evidence="1">
    <location>
        <position position="1"/>
    </location>
</feature>
<gene>
    <name evidence="1" type="ORF">AYBTSS11_LOCUS27238</name>
</gene>
<proteinExistence type="predicted"/>
<name>A0AA86VR21_9FABA</name>
<organism evidence="1 2">
    <name type="scientific">Sphenostylis stenocarpa</name>
    <dbReference type="NCBI Taxonomy" id="92480"/>
    <lineage>
        <taxon>Eukaryota</taxon>
        <taxon>Viridiplantae</taxon>
        <taxon>Streptophyta</taxon>
        <taxon>Embryophyta</taxon>
        <taxon>Tracheophyta</taxon>
        <taxon>Spermatophyta</taxon>
        <taxon>Magnoliopsida</taxon>
        <taxon>eudicotyledons</taxon>
        <taxon>Gunneridae</taxon>
        <taxon>Pentapetalae</taxon>
        <taxon>rosids</taxon>
        <taxon>fabids</taxon>
        <taxon>Fabales</taxon>
        <taxon>Fabaceae</taxon>
        <taxon>Papilionoideae</taxon>
        <taxon>50 kb inversion clade</taxon>
        <taxon>NPAAA clade</taxon>
        <taxon>indigoferoid/millettioid clade</taxon>
        <taxon>Phaseoleae</taxon>
        <taxon>Sphenostylis</taxon>
    </lineage>
</organism>
<dbReference type="AlphaFoldDB" id="A0AA86VR21"/>
<keyword evidence="2" id="KW-1185">Reference proteome</keyword>
<protein>
    <submittedName>
        <fullName evidence="1">Uncharacterized protein</fullName>
    </submittedName>
</protein>
<sequence length="65" mass="7414">KILSESHGVLSQRCFCAKAEESVEDVSFTFTFTLMRFPTPIGELFVLGLDFHGKIREGHDQERLL</sequence>
<reference evidence="1" key="1">
    <citation type="submission" date="2023-10" db="EMBL/GenBank/DDBJ databases">
        <authorList>
            <person name="Domelevo Entfellner J.-B."/>
        </authorList>
    </citation>
    <scope>NUCLEOTIDE SEQUENCE</scope>
</reference>
<dbReference type="EMBL" id="OY731406">
    <property type="protein sequence ID" value="CAJ1975141.1"/>
    <property type="molecule type" value="Genomic_DNA"/>
</dbReference>
<evidence type="ECO:0000313" key="1">
    <source>
        <dbReference type="EMBL" id="CAJ1975141.1"/>
    </source>
</evidence>